<comment type="caution">
    <text evidence="1">The sequence shown here is derived from an EMBL/GenBank/DDBJ whole genome shotgun (WGS) entry which is preliminary data.</text>
</comment>
<accession>A0A2V3J280</accession>
<keyword evidence="2" id="KW-1185">Reference proteome</keyword>
<protein>
    <submittedName>
        <fullName evidence="1">Putative cytokinin riboside 5'-monophosphate phosphoribohydrolase LOGL7</fullName>
    </submittedName>
</protein>
<organism evidence="1 2">
    <name type="scientific">Gracilariopsis chorda</name>
    <dbReference type="NCBI Taxonomy" id="448386"/>
    <lineage>
        <taxon>Eukaryota</taxon>
        <taxon>Rhodophyta</taxon>
        <taxon>Florideophyceae</taxon>
        <taxon>Rhodymeniophycidae</taxon>
        <taxon>Gracilariales</taxon>
        <taxon>Gracilariaceae</taxon>
        <taxon>Gracilariopsis</taxon>
    </lineage>
</organism>
<dbReference type="Proteomes" id="UP000247409">
    <property type="component" value="Unassembled WGS sequence"/>
</dbReference>
<dbReference type="SUPFAM" id="SSF102405">
    <property type="entry name" value="MCP/YpsA-like"/>
    <property type="match status" value="1"/>
</dbReference>
<proteinExistence type="predicted"/>
<dbReference type="OrthoDB" id="414463at2759"/>
<name>A0A2V3J280_9FLOR</name>
<evidence type="ECO:0000313" key="1">
    <source>
        <dbReference type="EMBL" id="PXF47500.1"/>
    </source>
</evidence>
<dbReference type="GO" id="GO:0005829">
    <property type="term" value="C:cytosol"/>
    <property type="evidence" value="ECO:0007669"/>
    <property type="project" value="TreeGrafter"/>
</dbReference>
<dbReference type="STRING" id="448386.A0A2V3J280"/>
<dbReference type="GO" id="GO:0009691">
    <property type="term" value="P:cytokinin biosynthetic process"/>
    <property type="evidence" value="ECO:0007669"/>
    <property type="project" value="InterPro"/>
</dbReference>
<dbReference type="NCBIfam" id="TIGR00730">
    <property type="entry name" value="Rossman fold protein, TIGR00730 family"/>
    <property type="match status" value="1"/>
</dbReference>
<dbReference type="InterPro" id="IPR031100">
    <property type="entry name" value="LOG_fam"/>
</dbReference>
<keyword evidence="1" id="KW-0378">Hydrolase</keyword>
<dbReference type="PANTHER" id="PTHR31223:SF70">
    <property type="entry name" value="LOG FAMILY PROTEIN YJL055W"/>
    <property type="match status" value="1"/>
</dbReference>
<dbReference type="InterPro" id="IPR005269">
    <property type="entry name" value="LOG"/>
</dbReference>
<dbReference type="PANTHER" id="PTHR31223">
    <property type="entry name" value="LOG FAMILY PROTEIN YJL055W"/>
    <property type="match status" value="1"/>
</dbReference>
<dbReference type="AlphaFoldDB" id="A0A2V3J280"/>
<evidence type="ECO:0000313" key="2">
    <source>
        <dbReference type="Proteomes" id="UP000247409"/>
    </source>
</evidence>
<dbReference type="Pfam" id="PF03641">
    <property type="entry name" value="Lysine_decarbox"/>
    <property type="match status" value="1"/>
</dbReference>
<dbReference type="EMBL" id="NBIV01000023">
    <property type="protein sequence ID" value="PXF47500.1"/>
    <property type="molecule type" value="Genomic_DNA"/>
</dbReference>
<dbReference type="GO" id="GO:0016799">
    <property type="term" value="F:hydrolase activity, hydrolyzing N-glycosyl compounds"/>
    <property type="evidence" value="ECO:0007669"/>
    <property type="project" value="TreeGrafter"/>
</dbReference>
<gene>
    <name evidence="1" type="ORF">BWQ96_02644</name>
</gene>
<dbReference type="Gene3D" id="3.40.50.450">
    <property type="match status" value="1"/>
</dbReference>
<reference evidence="1 2" key="1">
    <citation type="journal article" date="2018" name="Mol. Biol. Evol.">
        <title>Analysis of the draft genome of the red seaweed Gracilariopsis chorda provides insights into genome size evolution in Rhodophyta.</title>
        <authorList>
            <person name="Lee J."/>
            <person name="Yang E.C."/>
            <person name="Graf L."/>
            <person name="Yang J.H."/>
            <person name="Qiu H."/>
            <person name="Zel Zion U."/>
            <person name="Chan C.X."/>
            <person name="Stephens T.G."/>
            <person name="Weber A.P.M."/>
            <person name="Boo G.H."/>
            <person name="Boo S.M."/>
            <person name="Kim K.M."/>
            <person name="Shin Y."/>
            <person name="Jung M."/>
            <person name="Lee S.J."/>
            <person name="Yim H.S."/>
            <person name="Lee J.H."/>
            <person name="Bhattacharya D."/>
            <person name="Yoon H.S."/>
        </authorList>
    </citation>
    <scope>NUCLEOTIDE SEQUENCE [LARGE SCALE GENOMIC DNA]</scope>
    <source>
        <strain evidence="1 2">SKKU-2015</strain>
        <tissue evidence="1">Whole body</tissue>
    </source>
</reference>
<sequence>MPGDSVYPIEAVTVYAASGARVDKKFIDHAYDLGAAIAREGWVQVNGGGETGLMGAATRGGLDANGIVDCVNLRMFATTNQSKGFRKVYIEDTIQDRKNGLYERGDAIVALPGGLGTLDEIAEQMCMRQLQFHTKPIVLINTNGHYNPIRDFIRNGEESLFISGGMSQVIHFSDTPADAIQYLKDYKPITVNKESVNSSELNALHQ</sequence>